<accession>A0AAN8ZYE0</accession>
<keyword evidence="6" id="KW-0732">Signal</keyword>
<evidence type="ECO:0000256" key="11">
    <source>
        <dbReference type="ARBA" id="ARBA00023157"/>
    </source>
</evidence>
<keyword evidence="2" id="KW-0813">Transport</keyword>
<dbReference type="InterPro" id="IPR032675">
    <property type="entry name" value="LRR_dom_sf"/>
</dbReference>
<keyword evidence="8" id="KW-1133">Transmembrane helix</keyword>
<dbReference type="PANTHER" id="PTHR46473:SF10">
    <property type="entry name" value="LD45603P-RELATED"/>
    <property type="match status" value="1"/>
</dbReference>
<keyword evidence="11" id="KW-1015">Disulfide bond</keyword>
<dbReference type="PANTHER" id="PTHR46473">
    <property type="entry name" value="GH08155P"/>
    <property type="match status" value="1"/>
</dbReference>
<evidence type="ECO:0000313" key="14">
    <source>
        <dbReference type="Proteomes" id="UP001381693"/>
    </source>
</evidence>
<keyword evidence="7" id="KW-0677">Repeat</keyword>
<dbReference type="InterPro" id="IPR003591">
    <property type="entry name" value="Leu-rich_rpt_typical-subtyp"/>
</dbReference>
<comment type="subcellular location">
    <subcellularLocation>
        <location evidence="1">Cell membrane</location>
        <topology evidence="1">Single-pass membrane protein</topology>
    </subcellularLocation>
</comment>
<evidence type="ECO:0000256" key="9">
    <source>
        <dbReference type="ARBA" id="ARBA00023065"/>
    </source>
</evidence>
<evidence type="ECO:0000256" key="2">
    <source>
        <dbReference type="ARBA" id="ARBA00022448"/>
    </source>
</evidence>
<evidence type="ECO:0000256" key="5">
    <source>
        <dbReference type="ARBA" id="ARBA00022692"/>
    </source>
</evidence>
<protein>
    <submittedName>
        <fullName evidence="13">Uncharacterized protein</fullName>
    </submittedName>
</protein>
<dbReference type="GO" id="GO:0034220">
    <property type="term" value="P:monoatomic ion transmembrane transport"/>
    <property type="evidence" value="ECO:0007669"/>
    <property type="project" value="UniProtKB-KW"/>
</dbReference>
<evidence type="ECO:0000256" key="6">
    <source>
        <dbReference type="ARBA" id="ARBA00022729"/>
    </source>
</evidence>
<evidence type="ECO:0000256" key="3">
    <source>
        <dbReference type="ARBA" id="ARBA00022475"/>
    </source>
</evidence>
<dbReference type="AlphaFoldDB" id="A0AAN8ZYE0"/>
<keyword evidence="4" id="KW-0433">Leucine-rich repeat</keyword>
<evidence type="ECO:0000256" key="4">
    <source>
        <dbReference type="ARBA" id="ARBA00022614"/>
    </source>
</evidence>
<keyword evidence="3" id="KW-1003">Cell membrane</keyword>
<sequence>DLSDNNIISLGEESFLGTPNLQDLLLQDNRITHIPANAFIGLGQLQVLALQHNEITEIERDTFLPLISIEDICHMKDSAMSYPSKSTTTVICVFFLDPKASHVI</sequence>
<keyword evidence="5" id="KW-0812">Transmembrane</keyword>
<keyword evidence="10" id="KW-0472">Membrane</keyword>
<dbReference type="SMART" id="SM00369">
    <property type="entry name" value="LRR_TYP"/>
    <property type="match status" value="2"/>
</dbReference>
<keyword evidence="14" id="KW-1185">Reference proteome</keyword>
<dbReference type="EMBL" id="JAXCGZ010013238">
    <property type="protein sequence ID" value="KAK7073206.1"/>
    <property type="molecule type" value="Genomic_DNA"/>
</dbReference>
<evidence type="ECO:0000313" key="13">
    <source>
        <dbReference type="EMBL" id="KAK7073206.1"/>
    </source>
</evidence>
<keyword evidence="12" id="KW-0407">Ion channel</keyword>
<organism evidence="13 14">
    <name type="scientific">Halocaridina rubra</name>
    <name type="common">Hawaiian red shrimp</name>
    <dbReference type="NCBI Taxonomy" id="373956"/>
    <lineage>
        <taxon>Eukaryota</taxon>
        <taxon>Metazoa</taxon>
        <taxon>Ecdysozoa</taxon>
        <taxon>Arthropoda</taxon>
        <taxon>Crustacea</taxon>
        <taxon>Multicrustacea</taxon>
        <taxon>Malacostraca</taxon>
        <taxon>Eumalacostraca</taxon>
        <taxon>Eucarida</taxon>
        <taxon>Decapoda</taxon>
        <taxon>Pleocyemata</taxon>
        <taxon>Caridea</taxon>
        <taxon>Atyoidea</taxon>
        <taxon>Atyidae</taxon>
        <taxon>Halocaridina</taxon>
    </lineage>
</organism>
<dbReference type="InterPro" id="IPR051432">
    <property type="entry name" value="KCNMA1_auxiliary"/>
</dbReference>
<dbReference type="Pfam" id="PF13855">
    <property type="entry name" value="LRR_8"/>
    <property type="match status" value="1"/>
</dbReference>
<comment type="caution">
    <text evidence="13">The sequence shown here is derived from an EMBL/GenBank/DDBJ whole genome shotgun (WGS) entry which is preliminary data.</text>
</comment>
<evidence type="ECO:0000256" key="7">
    <source>
        <dbReference type="ARBA" id="ARBA00022737"/>
    </source>
</evidence>
<evidence type="ECO:0000256" key="8">
    <source>
        <dbReference type="ARBA" id="ARBA00022989"/>
    </source>
</evidence>
<evidence type="ECO:0000256" key="12">
    <source>
        <dbReference type="ARBA" id="ARBA00023303"/>
    </source>
</evidence>
<dbReference type="PROSITE" id="PS51450">
    <property type="entry name" value="LRR"/>
    <property type="match status" value="2"/>
</dbReference>
<evidence type="ECO:0000256" key="10">
    <source>
        <dbReference type="ARBA" id="ARBA00023136"/>
    </source>
</evidence>
<dbReference type="Gene3D" id="3.80.10.10">
    <property type="entry name" value="Ribonuclease Inhibitor"/>
    <property type="match status" value="1"/>
</dbReference>
<dbReference type="SUPFAM" id="SSF52058">
    <property type="entry name" value="L domain-like"/>
    <property type="match status" value="1"/>
</dbReference>
<gene>
    <name evidence="13" type="ORF">SK128_020862</name>
</gene>
<name>A0AAN8ZYE0_HALRR</name>
<feature type="non-terminal residue" evidence="13">
    <location>
        <position position="1"/>
    </location>
</feature>
<dbReference type="GO" id="GO:0005886">
    <property type="term" value="C:plasma membrane"/>
    <property type="evidence" value="ECO:0007669"/>
    <property type="project" value="UniProtKB-SubCell"/>
</dbReference>
<proteinExistence type="predicted"/>
<reference evidence="13 14" key="1">
    <citation type="submission" date="2023-11" db="EMBL/GenBank/DDBJ databases">
        <title>Halocaridina rubra genome assembly.</title>
        <authorList>
            <person name="Smith C."/>
        </authorList>
    </citation>
    <scope>NUCLEOTIDE SEQUENCE [LARGE SCALE GENOMIC DNA]</scope>
    <source>
        <strain evidence="13">EP-1</strain>
        <tissue evidence="13">Whole</tissue>
    </source>
</reference>
<dbReference type="Proteomes" id="UP001381693">
    <property type="component" value="Unassembled WGS sequence"/>
</dbReference>
<keyword evidence="9" id="KW-0406">Ion transport</keyword>
<evidence type="ECO:0000256" key="1">
    <source>
        <dbReference type="ARBA" id="ARBA00004162"/>
    </source>
</evidence>
<dbReference type="InterPro" id="IPR001611">
    <property type="entry name" value="Leu-rich_rpt"/>
</dbReference>